<keyword evidence="1" id="KW-0560">Oxidoreductase</keyword>
<feature type="domain" description="Pyruvate/ketoisovalerate oxidoreductase catalytic" evidence="3">
    <location>
        <begin position="19"/>
        <end position="209"/>
    </location>
</feature>
<evidence type="ECO:0000256" key="2">
    <source>
        <dbReference type="SAM" id="MobiDB-lite"/>
    </source>
</evidence>
<evidence type="ECO:0000259" key="4">
    <source>
        <dbReference type="Pfam" id="PF20169"/>
    </source>
</evidence>
<dbReference type="GO" id="GO:0016903">
    <property type="term" value="F:oxidoreductase activity, acting on the aldehyde or oxo group of donors"/>
    <property type="evidence" value="ECO:0007669"/>
    <property type="project" value="InterPro"/>
</dbReference>
<reference evidence="5 6" key="1">
    <citation type="submission" date="2020-07" db="EMBL/GenBank/DDBJ databases">
        <title>Identification of Halomonas strains.</title>
        <authorList>
            <person name="Xiao Z."/>
            <person name="Shen J."/>
        </authorList>
    </citation>
    <scope>NUCLEOTIDE SEQUENCE [LARGE SCALE GENOMIC DNA]</scope>
    <source>
        <strain evidence="5 6">DSM 17331</strain>
    </source>
</reference>
<organism evidence="5 6">
    <name type="scientific">Billgrantia kenyensis</name>
    <dbReference type="NCBI Taxonomy" id="321266"/>
    <lineage>
        <taxon>Bacteria</taxon>
        <taxon>Pseudomonadati</taxon>
        <taxon>Pseudomonadota</taxon>
        <taxon>Gammaproteobacteria</taxon>
        <taxon>Oceanospirillales</taxon>
        <taxon>Halomonadaceae</taxon>
        <taxon>Billgrantia</taxon>
    </lineage>
</organism>
<comment type="caution">
    <text evidence="5">The sequence shown here is derived from an EMBL/GenBank/DDBJ whole genome shotgun (WGS) entry which is preliminary data.</text>
</comment>
<sequence>MPDLTNATRPITLAIMAMGGQGGGVLSDWIVHLAESHGYLAQATSVPGVAQRTGATIYYLELFPEAEAERTGQAPVLALMPSPGDVDIVLAAEFMEAGRALERGLVTPDRTTVIASSHRVYGITEKSAMGDGILDPMPVREQLNQHALRFIEFDMEATARRQGSVISAVLFGALAGSQTLPFPRAAFEQAIRDGGIGVTASLRAFDDSYRQAQDTAPRTEPDASSHRPGETAPRPEAAELVALKDEVDSRFPEPAREVIHQGVLRLIDYQDAAYASEYLALLQQRLPLLQQQAGDHHLLRELARHLALWLSYEDTIRVADLKIRRDRVERVRSEVKAEPDQIVYTAEFMHPRVEEICDTLPAGLGRWVLRTGWVRRPLAKLTQRGRRISPQKLRGFLLLMSVASLRRWRRKTLRYREERERIDGWLSAVDRALAISPEVALEVIKAQGLVKGYGDTHRRGLASFDTLMQAFERQGDAPDAAARLRQLRDAALADEKGETLTQSVGEWQPEQPARSEDDPSRIAVKQL</sequence>
<dbReference type="Pfam" id="PF01558">
    <property type="entry name" value="POR"/>
    <property type="match status" value="1"/>
</dbReference>
<keyword evidence="5" id="KW-0670">Pyruvate</keyword>
<gene>
    <name evidence="5" type="ORF">H1D44_08080</name>
</gene>
<name>A0A7W0ADU2_9GAMM</name>
<feature type="compositionally biased region" description="Basic and acidic residues" evidence="2">
    <location>
        <begin position="217"/>
        <end position="229"/>
    </location>
</feature>
<dbReference type="NCBIfam" id="NF006179">
    <property type="entry name" value="PRK08312.1"/>
    <property type="match status" value="1"/>
</dbReference>
<dbReference type="InterPro" id="IPR002869">
    <property type="entry name" value="Pyrv_flavodox_OxRed_cen"/>
</dbReference>
<evidence type="ECO:0000259" key="3">
    <source>
        <dbReference type="Pfam" id="PF01558"/>
    </source>
</evidence>
<evidence type="ECO:0000313" key="5">
    <source>
        <dbReference type="EMBL" id="MBA2778855.1"/>
    </source>
</evidence>
<evidence type="ECO:0000256" key="1">
    <source>
        <dbReference type="ARBA" id="ARBA00023002"/>
    </source>
</evidence>
<dbReference type="SUPFAM" id="SSF53323">
    <property type="entry name" value="Pyruvate-ferredoxin oxidoreductase, PFOR, domain III"/>
    <property type="match status" value="1"/>
</dbReference>
<dbReference type="EMBL" id="JACEFT010000007">
    <property type="protein sequence ID" value="MBA2778855.1"/>
    <property type="molecule type" value="Genomic_DNA"/>
</dbReference>
<protein>
    <submittedName>
        <fullName evidence="5">Indolepyruvate oxidoreductase subunit beta family protein</fullName>
    </submittedName>
</protein>
<feature type="region of interest" description="Disordered" evidence="2">
    <location>
        <begin position="495"/>
        <end position="527"/>
    </location>
</feature>
<dbReference type="InterPro" id="IPR046667">
    <property type="entry name" value="DUF6537"/>
</dbReference>
<feature type="region of interest" description="Disordered" evidence="2">
    <location>
        <begin position="211"/>
        <end position="234"/>
    </location>
</feature>
<dbReference type="RefSeq" id="WP_181514339.1">
    <property type="nucleotide sequence ID" value="NZ_JABFUB010000013.1"/>
</dbReference>
<dbReference type="InterPro" id="IPR019752">
    <property type="entry name" value="Pyrv/ketoisovalerate_OxRed_cat"/>
</dbReference>
<dbReference type="Pfam" id="PF20169">
    <property type="entry name" value="DUF6537"/>
    <property type="match status" value="1"/>
</dbReference>
<evidence type="ECO:0000313" key="6">
    <source>
        <dbReference type="Proteomes" id="UP000518091"/>
    </source>
</evidence>
<dbReference type="Gene3D" id="3.40.920.10">
    <property type="entry name" value="Pyruvate-ferredoxin oxidoreductase, PFOR, domain III"/>
    <property type="match status" value="1"/>
</dbReference>
<proteinExistence type="predicted"/>
<dbReference type="AlphaFoldDB" id="A0A7W0ADU2"/>
<feature type="domain" description="DUF6537" evidence="4">
    <location>
        <begin position="256"/>
        <end position="469"/>
    </location>
</feature>
<accession>A0A7W0ADU2</accession>
<dbReference type="Proteomes" id="UP000518091">
    <property type="component" value="Unassembled WGS sequence"/>
</dbReference>